<reference evidence="1" key="1">
    <citation type="submission" date="2021-01" db="EMBL/GenBank/DDBJ databases">
        <authorList>
            <person name="Sun Q."/>
        </authorList>
    </citation>
    <scope>NUCLEOTIDE SEQUENCE</scope>
    <source>
        <strain evidence="1">YIM B02566</strain>
    </source>
</reference>
<accession>A0ACC5R787</accession>
<gene>
    <name evidence="1" type="ORF">JHL16_19235</name>
</gene>
<evidence type="ECO:0000313" key="1">
    <source>
        <dbReference type="EMBL" id="MBK1868497.1"/>
    </source>
</evidence>
<evidence type="ECO:0000313" key="2">
    <source>
        <dbReference type="Proteomes" id="UP000616151"/>
    </source>
</evidence>
<name>A0ACC5R787_9HYPH</name>
<dbReference type="EMBL" id="JAENHL010000007">
    <property type="protein sequence ID" value="MBK1868497.1"/>
    <property type="molecule type" value="Genomic_DNA"/>
</dbReference>
<proteinExistence type="predicted"/>
<keyword evidence="2" id="KW-1185">Reference proteome</keyword>
<organism evidence="1 2">
    <name type="scientific">Taklimakanibacter albus</name>
    <dbReference type="NCBI Taxonomy" id="2800327"/>
    <lineage>
        <taxon>Bacteria</taxon>
        <taxon>Pseudomonadati</taxon>
        <taxon>Pseudomonadota</taxon>
        <taxon>Alphaproteobacteria</taxon>
        <taxon>Hyphomicrobiales</taxon>
        <taxon>Aestuariivirgaceae</taxon>
        <taxon>Taklimakanibacter</taxon>
    </lineage>
</organism>
<protein>
    <submittedName>
        <fullName evidence="1">SDR family NAD(P)-dependent oxidoreductase</fullName>
    </submittedName>
</protein>
<dbReference type="Proteomes" id="UP000616151">
    <property type="component" value="Unassembled WGS sequence"/>
</dbReference>
<sequence length="276" mass="29277">MAQKIWLITGISRGLGHALAQAVLDRGDLVIGTTRNGEPPAGLGCESLTVLPLEMADERQIARQVEVAFGRHGRLDVIVNNAGYGLLGSVESASEDEVKQVFTVNFFGPLALIKAALPFLRAQNSGHIVNISSVQAIASTPGAGLYAATKAALDAMSHSLAQEVAPFGIWVSLVQPGAFRTAFLSAHSARRTAHSIDDYAATSGRAVDGLLTRSGQQLGDPRRGATAIIEAVDADEPPLNLLLGSDALTRTKARLDRFDEDIRRWESLTLSTDFPG</sequence>
<comment type="caution">
    <text evidence="1">The sequence shown here is derived from an EMBL/GenBank/DDBJ whole genome shotgun (WGS) entry which is preliminary data.</text>
</comment>